<keyword evidence="3" id="KW-1185">Reference proteome</keyword>
<name>A0AAE3R7B3_9BACT</name>
<dbReference type="Proteomes" id="UP001232063">
    <property type="component" value="Unassembled WGS sequence"/>
</dbReference>
<protein>
    <submittedName>
        <fullName evidence="2">Uncharacterized protein</fullName>
    </submittedName>
</protein>
<reference evidence="2" key="1">
    <citation type="submission" date="2023-05" db="EMBL/GenBank/DDBJ databases">
        <authorList>
            <person name="Zhang X."/>
        </authorList>
    </citation>
    <scope>NUCLEOTIDE SEQUENCE</scope>
    <source>
        <strain evidence="2">BD1B2-1</strain>
    </source>
</reference>
<evidence type="ECO:0000313" key="3">
    <source>
        <dbReference type="Proteomes" id="UP001232063"/>
    </source>
</evidence>
<gene>
    <name evidence="2" type="ORF">QNI22_31205</name>
</gene>
<proteinExistence type="predicted"/>
<accession>A0AAE3R7B3</accession>
<dbReference type="AlphaFoldDB" id="A0AAE3R7B3"/>
<feature type="signal peptide" evidence="1">
    <location>
        <begin position="1"/>
        <end position="18"/>
    </location>
</feature>
<comment type="caution">
    <text evidence="2">The sequence shown here is derived from an EMBL/GenBank/DDBJ whole genome shotgun (WGS) entry which is preliminary data.</text>
</comment>
<evidence type="ECO:0000256" key="1">
    <source>
        <dbReference type="SAM" id="SignalP"/>
    </source>
</evidence>
<dbReference type="EMBL" id="JASJOU010000015">
    <property type="protein sequence ID" value="MDJ1505166.1"/>
    <property type="molecule type" value="Genomic_DNA"/>
</dbReference>
<dbReference type="RefSeq" id="WP_314516985.1">
    <property type="nucleotide sequence ID" value="NZ_JASJOU010000015.1"/>
</dbReference>
<feature type="chain" id="PRO_5042203786" evidence="1">
    <location>
        <begin position="19"/>
        <end position="812"/>
    </location>
</feature>
<organism evidence="2 3">
    <name type="scientific">Xanthocytophaga agilis</name>
    <dbReference type="NCBI Taxonomy" id="3048010"/>
    <lineage>
        <taxon>Bacteria</taxon>
        <taxon>Pseudomonadati</taxon>
        <taxon>Bacteroidota</taxon>
        <taxon>Cytophagia</taxon>
        <taxon>Cytophagales</taxon>
        <taxon>Rhodocytophagaceae</taxon>
        <taxon>Xanthocytophaga</taxon>
    </lineage>
</organism>
<keyword evidence="1" id="KW-0732">Signal</keyword>
<evidence type="ECO:0000313" key="2">
    <source>
        <dbReference type="EMBL" id="MDJ1505166.1"/>
    </source>
</evidence>
<sequence length="812" mass="90670">MKKIILVPLLLISAFAFSQGSNVSFKMVNSSPSTSDQLTNLTTPIEISFTTDFNGKELLLKNKADNQKINEHQVFGTGELKFHASDPFIYKLEDNQGRIQTNPGENNIPSNEIVLTIAGKDFILTIKQNDASSSGSPAKDEGYVAGYIYYDVMKLLDIKTIPQTKQKILTAYGVTKDNLKDNPYLYDIFGKESEKENLPQGGEVASLLGSLGNTDVTYFAAGLARFLAERTKEELNEAFFSKMKEQLNAYPELKTAFPKTASFLDIIETYSYASVIQVLKEAFETDVHNLPENLYKIKRLTDSDCDKIAICGKDEECRKYTACQIRLKKLADFFVTQDGKWVALGMFSVKEGFQSTNPADLMNTVVSSTEFSDLKTSSANKYEDYNIVSSIELSNFISQSLISKEDNQVWVSSTQLNSLFNTKDAFKVYLGLLLSFEIREKDKKVIDFYKPDNSKISFGNILKEVHKNYPKFEPQVSSLIKNSYAVYNAANNAVKKMIAASEKSVDVAPQSLYDYYRSFTSSLKQVAYSPLFREITGKNVGAAYDKVEQFLNPSVDIAYHITTKKYSAAIYDASILLGAISEHKFPVLEKDGNQEKDTKGNPKEEKYEGLINVSKSFVKYGTLISTVANAQSSDEVKQALDASVLPVGSYSIKRKTNWSMSINSYVGAFWSYSNTAVSKDYLPSLGLSAPIGFNISKGFSKTGKGGGLSLNLHILDIGALVNYYLLKGDTASIPNDFKVRLSNIFSPGFNLSYNIPKTPLSLAWGGQYIPTLYKYEQINGVNELTPTNAWRWQLSLLIDIPMYNLKVWDFNK</sequence>